<dbReference type="AlphaFoldDB" id="A0A3N4KWQ0"/>
<dbReference type="FunFam" id="3.40.225.10:FF:000009">
    <property type="entry name" value="Class II aldolase/adducin N-terminal"/>
    <property type="match status" value="1"/>
</dbReference>
<proteinExistence type="predicted"/>
<evidence type="ECO:0000313" key="2">
    <source>
        <dbReference type="EMBL" id="RPB13839.1"/>
    </source>
</evidence>
<feature type="domain" description="Class II aldolase/adducin N-terminal" evidence="1">
    <location>
        <begin position="53"/>
        <end position="238"/>
    </location>
</feature>
<dbReference type="SUPFAM" id="SSF53639">
    <property type="entry name" value="AraD/HMP-PK domain-like"/>
    <property type="match status" value="1"/>
</dbReference>
<dbReference type="Proteomes" id="UP000277580">
    <property type="component" value="Unassembled WGS sequence"/>
</dbReference>
<accession>A0A3N4KWQ0</accession>
<organism evidence="2 3">
    <name type="scientific">Morchella conica CCBAS932</name>
    <dbReference type="NCBI Taxonomy" id="1392247"/>
    <lineage>
        <taxon>Eukaryota</taxon>
        <taxon>Fungi</taxon>
        <taxon>Dikarya</taxon>
        <taxon>Ascomycota</taxon>
        <taxon>Pezizomycotina</taxon>
        <taxon>Pezizomycetes</taxon>
        <taxon>Pezizales</taxon>
        <taxon>Morchellaceae</taxon>
        <taxon>Morchella</taxon>
    </lineage>
</organism>
<dbReference type="OrthoDB" id="3238794at2759"/>
<dbReference type="PANTHER" id="PTHR10672">
    <property type="entry name" value="ADDUCIN"/>
    <property type="match status" value="1"/>
</dbReference>
<dbReference type="InParanoid" id="A0A3N4KWQ0"/>
<dbReference type="SMART" id="SM01007">
    <property type="entry name" value="Aldolase_II"/>
    <property type="match status" value="1"/>
</dbReference>
<name>A0A3N4KWQ0_9PEZI</name>
<protein>
    <submittedName>
        <fullName evidence="2">Class II aldolase/adducin domain-containing protein</fullName>
    </submittedName>
</protein>
<evidence type="ECO:0000259" key="1">
    <source>
        <dbReference type="SMART" id="SM01007"/>
    </source>
</evidence>
<dbReference type="GO" id="GO:0005856">
    <property type="term" value="C:cytoskeleton"/>
    <property type="evidence" value="ECO:0007669"/>
    <property type="project" value="TreeGrafter"/>
</dbReference>
<dbReference type="InterPro" id="IPR001303">
    <property type="entry name" value="Aldolase_II/adducin_N"/>
</dbReference>
<dbReference type="EMBL" id="ML119121">
    <property type="protein sequence ID" value="RPB13839.1"/>
    <property type="molecule type" value="Genomic_DNA"/>
</dbReference>
<dbReference type="Gene3D" id="3.40.225.10">
    <property type="entry name" value="Class II aldolase/adducin N-terminal domain"/>
    <property type="match status" value="1"/>
</dbReference>
<reference evidence="2 3" key="1">
    <citation type="journal article" date="2018" name="Nat. Ecol. Evol.">
        <title>Pezizomycetes genomes reveal the molecular basis of ectomycorrhizal truffle lifestyle.</title>
        <authorList>
            <person name="Murat C."/>
            <person name="Payen T."/>
            <person name="Noel B."/>
            <person name="Kuo A."/>
            <person name="Morin E."/>
            <person name="Chen J."/>
            <person name="Kohler A."/>
            <person name="Krizsan K."/>
            <person name="Balestrini R."/>
            <person name="Da Silva C."/>
            <person name="Montanini B."/>
            <person name="Hainaut M."/>
            <person name="Levati E."/>
            <person name="Barry K.W."/>
            <person name="Belfiori B."/>
            <person name="Cichocki N."/>
            <person name="Clum A."/>
            <person name="Dockter R.B."/>
            <person name="Fauchery L."/>
            <person name="Guy J."/>
            <person name="Iotti M."/>
            <person name="Le Tacon F."/>
            <person name="Lindquist E.A."/>
            <person name="Lipzen A."/>
            <person name="Malagnac F."/>
            <person name="Mello A."/>
            <person name="Molinier V."/>
            <person name="Miyauchi S."/>
            <person name="Poulain J."/>
            <person name="Riccioni C."/>
            <person name="Rubini A."/>
            <person name="Sitrit Y."/>
            <person name="Splivallo R."/>
            <person name="Traeger S."/>
            <person name="Wang M."/>
            <person name="Zifcakova L."/>
            <person name="Wipf D."/>
            <person name="Zambonelli A."/>
            <person name="Paolocci F."/>
            <person name="Nowrousian M."/>
            <person name="Ottonello S."/>
            <person name="Baldrian P."/>
            <person name="Spatafora J.W."/>
            <person name="Henrissat B."/>
            <person name="Nagy L.G."/>
            <person name="Aury J.M."/>
            <person name="Wincker P."/>
            <person name="Grigoriev I.V."/>
            <person name="Bonfante P."/>
            <person name="Martin F.M."/>
        </authorList>
    </citation>
    <scope>NUCLEOTIDE SEQUENCE [LARGE SCALE GENOMIC DNA]</scope>
    <source>
        <strain evidence="2 3">CCBAS932</strain>
    </source>
</reference>
<gene>
    <name evidence="2" type="ORF">P167DRAFT_521289</name>
</gene>
<dbReference type="PANTHER" id="PTHR10672:SF39">
    <property type="entry name" value="CLASS II ALDOLASE_ADDUCIN N-TERMINAL DOMAIN-CONTAINING PROTEIN"/>
    <property type="match status" value="1"/>
</dbReference>
<evidence type="ECO:0000313" key="3">
    <source>
        <dbReference type="Proteomes" id="UP000277580"/>
    </source>
</evidence>
<dbReference type="GO" id="GO:0051015">
    <property type="term" value="F:actin filament binding"/>
    <property type="evidence" value="ECO:0007669"/>
    <property type="project" value="TreeGrafter"/>
</dbReference>
<dbReference type="Pfam" id="PF00596">
    <property type="entry name" value="Aldolase_II"/>
    <property type="match status" value="1"/>
</dbReference>
<keyword evidence="3" id="KW-1185">Reference proteome</keyword>
<dbReference type="STRING" id="1392247.A0A3N4KWQ0"/>
<dbReference type="InterPro" id="IPR036409">
    <property type="entry name" value="Aldolase_II/adducin_N_sf"/>
</dbReference>
<sequence>MSSFKGGVDSQGYSFPTTTDITTSPFYKLASGRTRPVLPSFENPAEESIYRKEHLAAVFRVLGKHGHGEGIAGHCSVRDAVKPDCFWVNPWTKSFSRMKASDLMLVNHAGEVVEGDRAIDASATSLHSALHEANPSLIGIVHVHGPYSKAFSALGRQLDMINQDSCVFHNSHVLVPFGGLIQGRDEGVRISKLLGGESEGLKKIAVLENHGALAFGQSSIDEAAWWFLNFEMCCRAQLLFDSAVGRNQTGKIPEESRVKIIGGTEREFTKFEMGSPEMGWLNFAPYYEDLEWETKGDFKN</sequence>
<dbReference type="InterPro" id="IPR051017">
    <property type="entry name" value="Aldolase-II_Adducin_sf"/>
</dbReference>